<evidence type="ECO:0000313" key="2">
    <source>
        <dbReference type="Proteomes" id="UP000273054"/>
    </source>
</evidence>
<gene>
    <name evidence="1" type="ORF">BRZCDTV_525</name>
</gene>
<dbReference type="EMBL" id="LT994651">
    <property type="protein sequence ID" value="SPN79837.1"/>
    <property type="molecule type" value="Genomic_DNA"/>
</dbReference>
<organism evidence="1">
    <name type="scientific">Brazilian cedratvirus IHUMI</name>
    <dbReference type="NCBI Taxonomy" id="2126980"/>
    <lineage>
        <taxon>Viruses</taxon>
        <taxon>Pithoviruses</taxon>
        <taxon>Orthocedratvirinae</taxon>
        <taxon>Alphacedratvirus</taxon>
        <taxon>Alphacedratvirus brasiliense</taxon>
    </lineage>
</organism>
<protein>
    <submittedName>
        <fullName evidence="1">Uncharacterized protein</fullName>
    </submittedName>
</protein>
<keyword evidence="2" id="KW-1185">Reference proteome</keyword>
<evidence type="ECO:0000313" key="1">
    <source>
        <dbReference type="EMBL" id="SPN79837.1"/>
    </source>
</evidence>
<sequence>MEQLDYLLSPIFAHRGVLTGSFVRDCVIRHEPICKERGIDVLVPFAKIRKLVACLKDLGGQVEEVDYDKQDRVARYVVMVDDWLLDISCEYFSPPCLDVDMLSWDYYGYEFWYKVPNDYRYGHGMSIERVVSRCEQKEAVMLFQEWTDRKEGLRRVSRLSLKGWEVY</sequence>
<proteinExistence type="predicted"/>
<dbReference type="Proteomes" id="UP000273054">
    <property type="component" value="Segment"/>
</dbReference>
<reference evidence="1" key="1">
    <citation type="submission" date="2018-03" db="EMBL/GenBank/DDBJ databases">
        <authorList>
            <consortium name="Urmite Genomes"/>
        </authorList>
    </citation>
    <scope>NUCLEOTIDE SEQUENCE [LARGE SCALE GENOMIC DNA]</scope>
    <source>
        <strain evidence="1">IHUMI-27.7</strain>
    </source>
</reference>
<accession>A0A2R8FFQ7</accession>
<name>A0A2R8FFQ7_9VIRU</name>